<organism evidence="1 2">
    <name type="scientific">Dokdonella ginsengisoli</name>
    <dbReference type="NCBI Taxonomy" id="363846"/>
    <lineage>
        <taxon>Bacteria</taxon>
        <taxon>Pseudomonadati</taxon>
        <taxon>Pseudomonadota</taxon>
        <taxon>Gammaproteobacteria</taxon>
        <taxon>Lysobacterales</taxon>
        <taxon>Rhodanobacteraceae</taxon>
        <taxon>Dokdonella</taxon>
    </lineage>
</organism>
<dbReference type="Gene3D" id="1.25.40.20">
    <property type="entry name" value="Ankyrin repeat-containing domain"/>
    <property type="match status" value="1"/>
</dbReference>
<dbReference type="Pfam" id="PF13637">
    <property type="entry name" value="Ank_4"/>
    <property type="match status" value="1"/>
</dbReference>
<protein>
    <submittedName>
        <fullName evidence="1">Ankyrin repeat domain-containing protein</fullName>
    </submittedName>
</protein>
<gene>
    <name evidence="1" type="ORF">ACFO6Q_15920</name>
</gene>
<dbReference type="SUPFAM" id="SSF48403">
    <property type="entry name" value="Ankyrin repeat"/>
    <property type="match status" value="1"/>
</dbReference>
<reference evidence="2" key="1">
    <citation type="journal article" date="2019" name="Int. J. Syst. Evol. Microbiol.">
        <title>The Global Catalogue of Microorganisms (GCM) 10K type strain sequencing project: providing services to taxonomists for standard genome sequencing and annotation.</title>
        <authorList>
            <consortium name="The Broad Institute Genomics Platform"/>
            <consortium name="The Broad Institute Genome Sequencing Center for Infectious Disease"/>
            <person name="Wu L."/>
            <person name="Ma J."/>
        </authorList>
    </citation>
    <scope>NUCLEOTIDE SEQUENCE [LARGE SCALE GENOMIC DNA]</scope>
    <source>
        <strain evidence="2">CCUG 30340</strain>
    </source>
</reference>
<evidence type="ECO:0000313" key="1">
    <source>
        <dbReference type="EMBL" id="MFC4821815.1"/>
    </source>
</evidence>
<name>A0ABV9QWT5_9GAMM</name>
<dbReference type="EMBL" id="JBHSHD010000010">
    <property type="protein sequence ID" value="MFC4821815.1"/>
    <property type="molecule type" value="Genomic_DNA"/>
</dbReference>
<accession>A0ABV9QWT5</accession>
<evidence type="ECO:0000313" key="2">
    <source>
        <dbReference type="Proteomes" id="UP001595886"/>
    </source>
</evidence>
<proteinExistence type="predicted"/>
<dbReference type="InterPro" id="IPR002110">
    <property type="entry name" value="Ankyrin_rpt"/>
</dbReference>
<dbReference type="Proteomes" id="UP001595886">
    <property type="component" value="Unassembled WGS sequence"/>
</dbReference>
<keyword evidence="2" id="KW-1185">Reference proteome</keyword>
<sequence length="67" mass="7015">MNPLPATLATTLAVFAPRLNHVDAARVLIEAGADVELADGDGLTPRQHAHRRGHAAIERLLADAGAQ</sequence>
<comment type="caution">
    <text evidence="1">The sequence shown here is derived from an EMBL/GenBank/DDBJ whole genome shotgun (WGS) entry which is preliminary data.</text>
</comment>
<dbReference type="InterPro" id="IPR036770">
    <property type="entry name" value="Ankyrin_rpt-contain_sf"/>
</dbReference>
<dbReference type="RefSeq" id="WP_380022083.1">
    <property type="nucleotide sequence ID" value="NZ_JBHSHD010000010.1"/>
</dbReference>